<dbReference type="GO" id="GO:0005525">
    <property type="term" value="F:GTP binding"/>
    <property type="evidence" value="ECO:0007669"/>
    <property type="project" value="UniProtKB-KW"/>
</dbReference>
<dbReference type="AlphaFoldDB" id="A0A8T2C4F0"/>
<reference evidence="4 5" key="1">
    <citation type="submission" date="2020-12" db="EMBL/GenBank/DDBJ databases">
        <title>Concerted genomic and epigenomic changes stabilize Arabidopsis allopolyploids.</title>
        <authorList>
            <person name="Chen Z."/>
        </authorList>
    </citation>
    <scope>NUCLEOTIDE SEQUENCE [LARGE SCALE GENOMIC DNA]</scope>
    <source>
        <strain evidence="4">As9502</strain>
        <tissue evidence="4">Leaf</tissue>
    </source>
</reference>
<evidence type="ECO:0000256" key="1">
    <source>
        <dbReference type="ARBA" id="ARBA00022741"/>
    </source>
</evidence>
<evidence type="ECO:0000313" key="5">
    <source>
        <dbReference type="Proteomes" id="UP000694251"/>
    </source>
</evidence>
<dbReference type="PANTHER" id="PTHR43381">
    <property type="entry name" value="TRANSLATION INITIATION FACTOR IF-2-RELATED"/>
    <property type="match status" value="1"/>
</dbReference>
<keyword evidence="1" id="KW-0547">Nucleotide-binding</keyword>
<keyword evidence="5" id="KW-1185">Reference proteome</keyword>
<gene>
    <name evidence="4" type="ORF">ISN44_As07g025600</name>
</gene>
<dbReference type="Pfam" id="PF00009">
    <property type="entry name" value="GTP_EFTU"/>
    <property type="match status" value="1"/>
</dbReference>
<protein>
    <submittedName>
        <fullName evidence="4">Transcription factor GTP-binding domain</fullName>
    </submittedName>
</protein>
<dbReference type="PANTHER" id="PTHR43381:SF4">
    <property type="entry name" value="EUKARYOTIC TRANSLATION INITIATION FACTOR 5B"/>
    <property type="match status" value="1"/>
</dbReference>
<dbReference type="Proteomes" id="UP000694251">
    <property type="component" value="Chromosome 7"/>
</dbReference>
<dbReference type="GO" id="GO:0003924">
    <property type="term" value="F:GTPase activity"/>
    <property type="evidence" value="ECO:0007669"/>
    <property type="project" value="InterPro"/>
</dbReference>
<evidence type="ECO:0000256" key="2">
    <source>
        <dbReference type="ARBA" id="ARBA00023134"/>
    </source>
</evidence>
<keyword evidence="2" id="KW-0342">GTP-binding</keyword>
<name>A0A8T2C4F0_ARASU</name>
<dbReference type="InterPro" id="IPR015760">
    <property type="entry name" value="TIF_IF2"/>
</dbReference>
<evidence type="ECO:0000313" key="4">
    <source>
        <dbReference type="EMBL" id="KAG7590391.1"/>
    </source>
</evidence>
<accession>A0A8T2C4F0</accession>
<dbReference type="GO" id="GO:0005739">
    <property type="term" value="C:mitochondrion"/>
    <property type="evidence" value="ECO:0007669"/>
    <property type="project" value="TreeGrafter"/>
</dbReference>
<proteinExistence type="predicted"/>
<evidence type="ECO:0000259" key="3">
    <source>
        <dbReference type="Pfam" id="PF00009"/>
    </source>
</evidence>
<dbReference type="GO" id="GO:0003743">
    <property type="term" value="F:translation initiation factor activity"/>
    <property type="evidence" value="ECO:0007669"/>
    <property type="project" value="TreeGrafter"/>
</dbReference>
<sequence length="170" mass="19449">MHGLRPQTIESLNLLRTRDTKFIVALNKVDMLYGWKTCKNAPVVKAIRQQTEDVTNEFKMKLSEIITQFKEQGLNTELYYKNKEMLGETFSIVPASAKRYRMNLCLLFVIYSVTDKLFILNSWATLVLDILSGKGSQISSGCWFNGLIDIGRIASFENNHKPIDYAEKGD</sequence>
<comment type="caution">
    <text evidence="4">The sequence shown here is derived from an EMBL/GenBank/DDBJ whole genome shotgun (WGS) entry which is preliminary data.</text>
</comment>
<dbReference type="OrthoDB" id="1693347at2759"/>
<dbReference type="InterPro" id="IPR000795">
    <property type="entry name" value="T_Tr_GTP-bd_dom"/>
</dbReference>
<feature type="domain" description="Tr-type G" evidence="3">
    <location>
        <begin position="2"/>
        <end position="101"/>
    </location>
</feature>
<organism evidence="4 5">
    <name type="scientific">Arabidopsis suecica</name>
    <name type="common">Swedish thale-cress</name>
    <name type="synonym">Cardaminopsis suecica</name>
    <dbReference type="NCBI Taxonomy" id="45249"/>
    <lineage>
        <taxon>Eukaryota</taxon>
        <taxon>Viridiplantae</taxon>
        <taxon>Streptophyta</taxon>
        <taxon>Embryophyta</taxon>
        <taxon>Tracheophyta</taxon>
        <taxon>Spermatophyta</taxon>
        <taxon>Magnoliopsida</taxon>
        <taxon>eudicotyledons</taxon>
        <taxon>Gunneridae</taxon>
        <taxon>Pentapetalae</taxon>
        <taxon>rosids</taxon>
        <taxon>malvids</taxon>
        <taxon>Brassicales</taxon>
        <taxon>Brassicaceae</taxon>
        <taxon>Camelineae</taxon>
        <taxon>Arabidopsis</taxon>
    </lineage>
</organism>
<dbReference type="EMBL" id="JAEFBJ010000007">
    <property type="protein sequence ID" value="KAG7590391.1"/>
    <property type="molecule type" value="Genomic_DNA"/>
</dbReference>